<dbReference type="AlphaFoldDB" id="A0A835CH47"/>
<organism evidence="2 3">
    <name type="scientific">Senna tora</name>
    <dbReference type="NCBI Taxonomy" id="362788"/>
    <lineage>
        <taxon>Eukaryota</taxon>
        <taxon>Viridiplantae</taxon>
        <taxon>Streptophyta</taxon>
        <taxon>Embryophyta</taxon>
        <taxon>Tracheophyta</taxon>
        <taxon>Spermatophyta</taxon>
        <taxon>Magnoliopsida</taxon>
        <taxon>eudicotyledons</taxon>
        <taxon>Gunneridae</taxon>
        <taxon>Pentapetalae</taxon>
        <taxon>rosids</taxon>
        <taxon>fabids</taxon>
        <taxon>Fabales</taxon>
        <taxon>Fabaceae</taxon>
        <taxon>Caesalpinioideae</taxon>
        <taxon>Cassia clade</taxon>
        <taxon>Senna</taxon>
    </lineage>
</organism>
<sequence>MQPRSSQSLARVGSRKRQLLNKAHQQDAASHHGGDGGGTARPPCRPKCENVSLPLPFTQRRRLYSIAPPLHLCRAASAATSHHHSIFSSGQLQSSESSSVSHPSLASGSRFDGKERVGGKFSNPFFLYSTFCILFWD</sequence>
<name>A0A835CH47_9FABA</name>
<evidence type="ECO:0000256" key="1">
    <source>
        <dbReference type="SAM" id="MobiDB-lite"/>
    </source>
</evidence>
<dbReference type="Proteomes" id="UP000634136">
    <property type="component" value="Unassembled WGS sequence"/>
</dbReference>
<dbReference type="EMBL" id="JAAIUW010000002">
    <property type="protein sequence ID" value="KAF7842891.1"/>
    <property type="molecule type" value="Genomic_DNA"/>
</dbReference>
<protein>
    <submittedName>
        <fullName evidence="2">Regulatory protein NPR5</fullName>
    </submittedName>
</protein>
<reference evidence="2" key="1">
    <citation type="submission" date="2020-09" db="EMBL/GenBank/DDBJ databases">
        <title>Genome-Enabled Discovery of Anthraquinone Biosynthesis in Senna tora.</title>
        <authorList>
            <person name="Kang S.-H."/>
            <person name="Pandey R.P."/>
            <person name="Lee C.-M."/>
            <person name="Sim J.-S."/>
            <person name="Jeong J.-T."/>
            <person name="Choi B.-S."/>
            <person name="Jung M."/>
            <person name="Ginzburg D."/>
            <person name="Zhao K."/>
            <person name="Won S.Y."/>
            <person name="Oh T.-J."/>
            <person name="Yu Y."/>
            <person name="Kim N.-H."/>
            <person name="Lee O.R."/>
            <person name="Lee T.-H."/>
            <person name="Bashyal P."/>
            <person name="Kim T.-S."/>
            <person name="Lee W.-H."/>
            <person name="Kawkins C."/>
            <person name="Kim C.-K."/>
            <person name="Kim J.S."/>
            <person name="Ahn B.O."/>
            <person name="Rhee S.Y."/>
            <person name="Sohng J.K."/>
        </authorList>
    </citation>
    <scope>NUCLEOTIDE SEQUENCE</scope>
    <source>
        <tissue evidence="2">Leaf</tissue>
    </source>
</reference>
<feature type="compositionally biased region" description="Low complexity" evidence="1">
    <location>
        <begin position="87"/>
        <end position="109"/>
    </location>
</feature>
<gene>
    <name evidence="2" type="ORF">G2W53_005189</name>
</gene>
<evidence type="ECO:0000313" key="3">
    <source>
        <dbReference type="Proteomes" id="UP000634136"/>
    </source>
</evidence>
<proteinExistence type="predicted"/>
<feature type="region of interest" description="Disordered" evidence="1">
    <location>
        <begin position="87"/>
        <end position="113"/>
    </location>
</feature>
<feature type="region of interest" description="Disordered" evidence="1">
    <location>
        <begin position="1"/>
        <end position="46"/>
    </location>
</feature>
<comment type="caution">
    <text evidence="2">The sequence shown here is derived from an EMBL/GenBank/DDBJ whole genome shotgun (WGS) entry which is preliminary data.</text>
</comment>
<evidence type="ECO:0000313" key="2">
    <source>
        <dbReference type="EMBL" id="KAF7842891.1"/>
    </source>
</evidence>
<accession>A0A835CH47</accession>
<keyword evidence="3" id="KW-1185">Reference proteome</keyword>